<evidence type="ECO:0000313" key="2">
    <source>
        <dbReference type="Proteomes" id="UP000256964"/>
    </source>
</evidence>
<organism evidence="1 2">
    <name type="scientific">Lentinus brumalis</name>
    <dbReference type="NCBI Taxonomy" id="2498619"/>
    <lineage>
        <taxon>Eukaryota</taxon>
        <taxon>Fungi</taxon>
        <taxon>Dikarya</taxon>
        <taxon>Basidiomycota</taxon>
        <taxon>Agaricomycotina</taxon>
        <taxon>Agaricomycetes</taxon>
        <taxon>Polyporales</taxon>
        <taxon>Polyporaceae</taxon>
        <taxon>Lentinus</taxon>
    </lineage>
</organism>
<name>A0A371DEH3_9APHY</name>
<dbReference type="Proteomes" id="UP000256964">
    <property type="component" value="Unassembled WGS sequence"/>
</dbReference>
<dbReference type="EMBL" id="KZ857397">
    <property type="protein sequence ID" value="RDX50920.1"/>
    <property type="molecule type" value="Genomic_DNA"/>
</dbReference>
<protein>
    <submittedName>
        <fullName evidence="1">Uncharacterized protein</fullName>
    </submittedName>
</protein>
<accession>A0A371DEH3</accession>
<evidence type="ECO:0000313" key="1">
    <source>
        <dbReference type="EMBL" id="RDX50920.1"/>
    </source>
</evidence>
<reference evidence="1 2" key="1">
    <citation type="journal article" date="2018" name="Biotechnol. Biofuels">
        <title>Integrative visual omics of the white-rot fungus Polyporus brumalis exposes the biotechnological potential of its oxidative enzymes for delignifying raw plant biomass.</title>
        <authorList>
            <person name="Miyauchi S."/>
            <person name="Rancon A."/>
            <person name="Drula E."/>
            <person name="Hage H."/>
            <person name="Chaduli D."/>
            <person name="Favel A."/>
            <person name="Grisel S."/>
            <person name="Henrissat B."/>
            <person name="Herpoel-Gimbert I."/>
            <person name="Ruiz-Duenas F.J."/>
            <person name="Chevret D."/>
            <person name="Hainaut M."/>
            <person name="Lin J."/>
            <person name="Wang M."/>
            <person name="Pangilinan J."/>
            <person name="Lipzen A."/>
            <person name="Lesage-Meessen L."/>
            <person name="Navarro D."/>
            <person name="Riley R."/>
            <person name="Grigoriev I.V."/>
            <person name="Zhou S."/>
            <person name="Raouche S."/>
            <person name="Rosso M.N."/>
        </authorList>
    </citation>
    <scope>NUCLEOTIDE SEQUENCE [LARGE SCALE GENOMIC DNA]</scope>
    <source>
        <strain evidence="1 2">BRFM 1820</strain>
    </source>
</reference>
<gene>
    <name evidence="1" type="ORF">OH76DRAFT_372686</name>
</gene>
<proteinExistence type="predicted"/>
<dbReference type="AlphaFoldDB" id="A0A371DEH3"/>
<sequence>MRSQSGGCRTCMFGIREQTAASHICTHSVWFWKGGLAQRIADRNGTGCFTSQKRTQVEAVIAFGGAKRTCVFRFRRSSLAARSPACGLREMLSTKDLAPRQGSAQFVSETGLPRVFSCHDVSARSLLDSSCTTPTLAPTSQAFPPQSLRSFIRTINRSCGQYASHAPPRLQLRNSRRRGCSTDYRASGCELPGLPFSSWFPGRCMLATSIRL</sequence>
<keyword evidence="2" id="KW-1185">Reference proteome</keyword>